<reference evidence="1" key="1">
    <citation type="journal article" date="2021" name="Proc. Natl. Acad. Sci. U.S.A.">
        <title>A Catalog of Tens of Thousands of Viruses from Human Metagenomes Reveals Hidden Associations with Chronic Diseases.</title>
        <authorList>
            <person name="Tisza M.J."/>
            <person name="Buck C.B."/>
        </authorList>
    </citation>
    <scope>NUCLEOTIDE SEQUENCE</scope>
    <source>
        <strain evidence="1">Ct0YK8</strain>
    </source>
</reference>
<name>A0A8S5NPJ2_9CAUD</name>
<dbReference type="EMBL" id="BK015222">
    <property type="protein sequence ID" value="DAD96654.1"/>
    <property type="molecule type" value="Genomic_DNA"/>
</dbReference>
<dbReference type="Pfam" id="PF06995">
    <property type="entry name" value="Phage_P2_GpU"/>
    <property type="match status" value="1"/>
</dbReference>
<evidence type="ECO:0008006" key="2">
    <source>
        <dbReference type="Google" id="ProtNLM"/>
    </source>
</evidence>
<proteinExistence type="predicted"/>
<protein>
    <recommendedName>
        <fullName evidence="2">Phage tail protein</fullName>
    </recommendedName>
</protein>
<organism evidence="1">
    <name type="scientific">Caudovirales sp. ct0YK8</name>
    <dbReference type="NCBI Taxonomy" id="2826764"/>
    <lineage>
        <taxon>Viruses</taxon>
        <taxon>Duplodnaviria</taxon>
        <taxon>Heunggongvirae</taxon>
        <taxon>Uroviricota</taxon>
        <taxon>Caudoviricetes</taxon>
    </lineage>
</organism>
<dbReference type="InterPro" id="IPR009734">
    <property type="entry name" value="Myoviridae_GpU"/>
</dbReference>
<accession>A0A8S5NPJ2</accession>
<sequence>MGRIGNFGKLIVFETSDSRILNFTDYQRTISANWAKHERIGKKPQSEFLNPELMTVQFKVVLNAQHGVKPWKTFHEITKAVQQGRVEKLVIGNHAVGSNRWKITQATQSNLIVMGTGEIQKMDVNLSLEEYL</sequence>
<evidence type="ECO:0000313" key="1">
    <source>
        <dbReference type="EMBL" id="DAD96654.1"/>
    </source>
</evidence>